<dbReference type="PROSITE" id="PS50109">
    <property type="entry name" value="HIS_KIN"/>
    <property type="match status" value="1"/>
</dbReference>
<proteinExistence type="predicted"/>
<dbReference type="SUPFAM" id="SSF47384">
    <property type="entry name" value="Homodimeric domain of signal transducing histidine kinase"/>
    <property type="match status" value="1"/>
</dbReference>
<dbReference type="InterPro" id="IPR005467">
    <property type="entry name" value="His_kinase_dom"/>
</dbReference>
<dbReference type="RefSeq" id="WP_176272292.1">
    <property type="nucleotide sequence ID" value="NZ_JABWTA010000001.1"/>
</dbReference>
<evidence type="ECO:0000256" key="4">
    <source>
        <dbReference type="ARBA" id="ARBA00022679"/>
    </source>
</evidence>
<dbReference type="EMBL" id="JABWTA010000001">
    <property type="protein sequence ID" value="NVE93967.1"/>
    <property type="molecule type" value="Genomic_DNA"/>
</dbReference>
<dbReference type="PANTHER" id="PTHR43711">
    <property type="entry name" value="TWO-COMPONENT HISTIDINE KINASE"/>
    <property type="match status" value="1"/>
</dbReference>
<gene>
    <name evidence="9" type="ORF">HUO12_03545</name>
</gene>
<evidence type="ECO:0000256" key="3">
    <source>
        <dbReference type="ARBA" id="ARBA00022553"/>
    </source>
</evidence>
<dbReference type="InterPro" id="IPR036097">
    <property type="entry name" value="HisK_dim/P_sf"/>
</dbReference>
<dbReference type="Gene3D" id="3.30.565.10">
    <property type="entry name" value="Histidine kinase-like ATPase, C-terminal domain"/>
    <property type="match status" value="1"/>
</dbReference>
<keyword evidence="3" id="KW-0597">Phosphoprotein</keyword>
<dbReference type="EC" id="2.7.13.3" evidence="2"/>
<protein>
    <recommendedName>
        <fullName evidence="2">histidine kinase</fullName>
        <ecNumber evidence="2">2.7.13.3</ecNumber>
    </recommendedName>
</protein>
<evidence type="ECO:0000313" key="9">
    <source>
        <dbReference type="EMBL" id="NVE93967.1"/>
    </source>
</evidence>
<dbReference type="AlphaFoldDB" id="A0A850H477"/>
<evidence type="ECO:0000313" key="10">
    <source>
        <dbReference type="Proteomes" id="UP000546031"/>
    </source>
</evidence>
<keyword evidence="5 9" id="KW-0418">Kinase</keyword>
<dbReference type="Gene3D" id="1.10.287.130">
    <property type="match status" value="1"/>
</dbReference>
<dbReference type="Pfam" id="PF02518">
    <property type="entry name" value="HATPase_c"/>
    <property type="match status" value="1"/>
</dbReference>
<evidence type="ECO:0000256" key="5">
    <source>
        <dbReference type="ARBA" id="ARBA00022777"/>
    </source>
</evidence>
<evidence type="ECO:0000256" key="1">
    <source>
        <dbReference type="ARBA" id="ARBA00000085"/>
    </source>
</evidence>
<dbReference type="InterPro" id="IPR004358">
    <property type="entry name" value="Sig_transdc_His_kin-like_C"/>
</dbReference>
<keyword evidence="10" id="KW-1185">Reference proteome</keyword>
<keyword evidence="4" id="KW-0808">Transferase</keyword>
<evidence type="ECO:0000256" key="2">
    <source>
        <dbReference type="ARBA" id="ARBA00012438"/>
    </source>
</evidence>
<dbReference type="GO" id="GO:0000155">
    <property type="term" value="F:phosphorelay sensor kinase activity"/>
    <property type="evidence" value="ECO:0007669"/>
    <property type="project" value="InterPro"/>
</dbReference>
<feature type="region of interest" description="Disordered" evidence="7">
    <location>
        <begin position="221"/>
        <end position="242"/>
    </location>
</feature>
<dbReference type="InterPro" id="IPR003661">
    <property type="entry name" value="HisK_dim/P_dom"/>
</dbReference>
<name>A0A850H477_9SPHN</name>
<keyword evidence="6" id="KW-0902">Two-component regulatory system</keyword>
<dbReference type="InterPro" id="IPR050736">
    <property type="entry name" value="Sensor_HK_Regulatory"/>
</dbReference>
<evidence type="ECO:0000259" key="8">
    <source>
        <dbReference type="PROSITE" id="PS50109"/>
    </source>
</evidence>
<dbReference type="Proteomes" id="UP000546031">
    <property type="component" value="Unassembled WGS sequence"/>
</dbReference>
<comment type="catalytic activity">
    <reaction evidence="1">
        <text>ATP + protein L-histidine = ADP + protein N-phospho-L-histidine.</text>
        <dbReference type="EC" id="2.7.13.3"/>
    </reaction>
</comment>
<feature type="compositionally biased region" description="Basic and acidic residues" evidence="7">
    <location>
        <begin position="221"/>
        <end position="235"/>
    </location>
</feature>
<accession>A0A850H477</accession>
<dbReference type="PANTHER" id="PTHR43711:SF1">
    <property type="entry name" value="HISTIDINE KINASE 1"/>
    <property type="match status" value="1"/>
</dbReference>
<evidence type="ECO:0000256" key="7">
    <source>
        <dbReference type="SAM" id="MobiDB-lite"/>
    </source>
</evidence>
<dbReference type="PRINTS" id="PR00344">
    <property type="entry name" value="BCTRLSENSOR"/>
</dbReference>
<dbReference type="InterPro" id="IPR036890">
    <property type="entry name" value="HATPase_C_sf"/>
</dbReference>
<reference evidence="9 10" key="1">
    <citation type="submission" date="2020-06" db="EMBL/GenBank/DDBJ databases">
        <title>Altererythrobacter lutimaris sp. nov., a marine bacterium isolated from a tidal flat.</title>
        <authorList>
            <person name="Kim D."/>
            <person name="Yoo Y."/>
            <person name="Kim J.-J."/>
        </authorList>
    </citation>
    <scope>NUCLEOTIDE SEQUENCE [LARGE SCALE GENOMIC DNA]</scope>
    <source>
        <strain evidence="9 10">JGD-16</strain>
    </source>
</reference>
<sequence>MATNDALLAARGLTDAEGLLLSAEGPLADLQRRCGGHIPGLIAIPELLDLVKQAGTMGLSIAREFTAFDGDERVSGFIRIRPQTDGADTSDSYEVLIENWKRESFEIEDAEQAELGDAVDRAAAEFLARLDAQQCIRAFSSTGEDLVGLDAAIRAQPGQNWTDYIELQGVAHRQPLHWRLLDGVECVVPGSERKWKVRLLPIGSANLNPTGFELLLVAEQPREPAKTPGSSDERSQPSIIGSALTPALREPITRIIGNAETIRGKLAGPVREEYSEYAGDIAAAGQHLMSLLDDLADMEAVEADDFAVDLQKVDLTEVAKRAVAMLSQRAQEKNIAIAGPPETAEKHALADLRRVLQIVINLVGNAIAYSPEGSSITLEIARDKQARVCISVADQGPGLDADKQDRIFNKFERLGRDDESGSGLGLYISRKLAHAMEGELMVESAEGEGAKFTLALQPAGQPS</sequence>
<dbReference type="InterPro" id="IPR003594">
    <property type="entry name" value="HATPase_dom"/>
</dbReference>
<dbReference type="SUPFAM" id="SSF55874">
    <property type="entry name" value="ATPase domain of HSP90 chaperone/DNA topoisomerase II/histidine kinase"/>
    <property type="match status" value="1"/>
</dbReference>
<organism evidence="9 10">
    <name type="scientific">Altererythrobacter lutimaris</name>
    <dbReference type="NCBI Taxonomy" id="2743979"/>
    <lineage>
        <taxon>Bacteria</taxon>
        <taxon>Pseudomonadati</taxon>
        <taxon>Pseudomonadota</taxon>
        <taxon>Alphaproteobacteria</taxon>
        <taxon>Sphingomonadales</taxon>
        <taxon>Erythrobacteraceae</taxon>
        <taxon>Altererythrobacter</taxon>
    </lineage>
</organism>
<feature type="domain" description="Histidine kinase" evidence="8">
    <location>
        <begin position="243"/>
        <end position="460"/>
    </location>
</feature>
<dbReference type="CDD" id="cd00082">
    <property type="entry name" value="HisKA"/>
    <property type="match status" value="1"/>
</dbReference>
<comment type="caution">
    <text evidence="9">The sequence shown here is derived from an EMBL/GenBank/DDBJ whole genome shotgun (WGS) entry which is preliminary data.</text>
</comment>
<dbReference type="SMART" id="SM00387">
    <property type="entry name" value="HATPase_c"/>
    <property type="match status" value="1"/>
</dbReference>
<evidence type="ECO:0000256" key="6">
    <source>
        <dbReference type="ARBA" id="ARBA00023012"/>
    </source>
</evidence>